<feature type="domain" description="DUF58" evidence="2">
    <location>
        <begin position="216"/>
        <end position="414"/>
    </location>
</feature>
<dbReference type="PANTHER" id="PTHR33608">
    <property type="entry name" value="BLL2464 PROTEIN"/>
    <property type="match status" value="1"/>
</dbReference>
<comment type="caution">
    <text evidence="3">The sequence shown here is derived from an EMBL/GenBank/DDBJ whole genome shotgun (WGS) entry which is preliminary data.</text>
</comment>
<proteinExistence type="predicted"/>
<evidence type="ECO:0000259" key="2">
    <source>
        <dbReference type="Pfam" id="PF01882"/>
    </source>
</evidence>
<dbReference type="PANTHER" id="PTHR33608:SF3">
    <property type="entry name" value="SLR2013 PROTEIN"/>
    <property type="match status" value="1"/>
</dbReference>
<dbReference type="SUPFAM" id="SSF53300">
    <property type="entry name" value="vWA-like"/>
    <property type="match status" value="1"/>
</dbReference>
<dbReference type="Pfam" id="PF01882">
    <property type="entry name" value="DUF58"/>
    <property type="match status" value="1"/>
</dbReference>
<keyword evidence="1" id="KW-1133">Transmembrane helix</keyword>
<dbReference type="RefSeq" id="WP_394470543.1">
    <property type="nucleotide sequence ID" value="NZ_JBIGHY010000003.1"/>
</dbReference>
<keyword evidence="1" id="KW-0472">Membrane</keyword>
<dbReference type="InterPro" id="IPR036465">
    <property type="entry name" value="vWFA_dom_sf"/>
</dbReference>
<evidence type="ECO:0000313" key="3">
    <source>
        <dbReference type="EMBL" id="MFG6414470.1"/>
    </source>
</evidence>
<accession>A0ABW7EQB8</accession>
<name>A0ABW7EQB8_9BURK</name>
<feature type="transmembrane region" description="Helical" evidence="1">
    <location>
        <begin position="12"/>
        <end position="32"/>
    </location>
</feature>
<evidence type="ECO:0000256" key="1">
    <source>
        <dbReference type="SAM" id="Phobius"/>
    </source>
</evidence>
<keyword evidence="4" id="KW-1185">Reference proteome</keyword>
<reference evidence="3 4" key="1">
    <citation type="submission" date="2024-09" db="EMBL/GenBank/DDBJ databases">
        <title>Novel species of the genus Pelomonas and Roseateles isolated from streams.</title>
        <authorList>
            <person name="Lu H."/>
        </authorList>
    </citation>
    <scope>NUCLEOTIDE SEQUENCE [LARGE SCALE GENOMIC DNA]</scope>
    <source>
        <strain evidence="3 4">DC23W</strain>
    </source>
</reference>
<dbReference type="InterPro" id="IPR002881">
    <property type="entry name" value="DUF58"/>
</dbReference>
<gene>
    <name evidence="3" type="ORF">ACG02S_11250</name>
</gene>
<sequence length="459" mass="50991">MKPAGRHRRIVLPTRAAIAVLAGLGLAAAGALGLGVPLALVAPLGTGLLLALLAVAALDLWRSLRLWRAGGLRIERRLPAAFAIGARTELKLALVNPGPLDWRLQMFDELDPLFDFEGLPQRLHIAAHSRSETSFHATARQRGMATLGLTQLLWRTRAGAFEVRERLGAEQQLRVYPNFAALARYAWLSGDRRLAQIGIKNFVQRGQGTDFRQLAEYRRGDPLRHLDVKASLRHRRPVVREYQDERDQCVMFLLDCGRRMRADEQSAGAGETSHFDDALDALMLLSYVALTEGDEVGAMTFGCEEHARRDCAPRKGMGTLNVLMNKMHDLQPGGHHSDYLDAAQTLSRRLRRRSLVIVLTNFRDEDSPELQPALRLLRQRHLVLLASLRETALGRIAGQAINDTDDAVAVASAHLLSQARHDAFARVVDHDRLSIDVEPQALAATLVNRYHQVKRAGLL</sequence>
<dbReference type="EMBL" id="JBIGHY010000003">
    <property type="protein sequence ID" value="MFG6414470.1"/>
    <property type="molecule type" value="Genomic_DNA"/>
</dbReference>
<dbReference type="Proteomes" id="UP001606300">
    <property type="component" value="Unassembled WGS sequence"/>
</dbReference>
<evidence type="ECO:0000313" key="4">
    <source>
        <dbReference type="Proteomes" id="UP001606300"/>
    </source>
</evidence>
<keyword evidence="1" id="KW-0812">Transmembrane</keyword>
<organism evidence="3 4">
    <name type="scientific">Pelomonas dachongensis</name>
    <dbReference type="NCBI Taxonomy" id="3299029"/>
    <lineage>
        <taxon>Bacteria</taxon>
        <taxon>Pseudomonadati</taxon>
        <taxon>Pseudomonadota</taxon>
        <taxon>Betaproteobacteria</taxon>
        <taxon>Burkholderiales</taxon>
        <taxon>Sphaerotilaceae</taxon>
        <taxon>Roseateles</taxon>
    </lineage>
</organism>
<protein>
    <submittedName>
        <fullName evidence="3">DUF58 domain-containing protein</fullName>
    </submittedName>
</protein>